<dbReference type="PROSITE" id="PS00745">
    <property type="entry name" value="RF_PROK_I"/>
    <property type="match status" value="1"/>
</dbReference>
<reference evidence="3 4" key="1">
    <citation type="submission" date="2020-08" db="EMBL/GenBank/DDBJ databases">
        <title>Genomic Encyclopedia of Type Strains, Phase IV (KMG-IV): sequencing the most valuable type-strain genomes for metagenomic binning, comparative biology and taxonomic classification.</title>
        <authorList>
            <person name="Goeker M."/>
        </authorList>
    </citation>
    <scope>NUCLEOTIDE SEQUENCE [LARGE SCALE GENOMIC DNA]</scope>
    <source>
        <strain evidence="3 4">DSM 105074</strain>
    </source>
</reference>
<dbReference type="Proteomes" id="UP000557307">
    <property type="component" value="Unassembled WGS sequence"/>
</dbReference>
<accession>A0A840U0N9</accession>
<evidence type="ECO:0000313" key="3">
    <source>
        <dbReference type="EMBL" id="MBB5285439.1"/>
    </source>
</evidence>
<dbReference type="PANTHER" id="PTHR47814">
    <property type="entry name" value="PEPTIDYL-TRNA HYDROLASE ARFB"/>
    <property type="match status" value="1"/>
</dbReference>
<feature type="compositionally biased region" description="Basic residues" evidence="1">
    <location>
        <begin position="118"/>
        <end position="137"/>
    </location>
</feature>
<dbReference type="InterPro" id="IPR000352">
    <property type="entry name" value="Pep_chain_release_fac_I"/>
</dbReference>
<protein>
    <submittedName>
        <fullName evidence="3">Ribosome-associated protein</fullName>
    </submittedName>
</protein>
<feature type="domain" description="Prokaryotic-type class I peptide chain release factors" evidence="2">
    <location>
        <begin position="17"/>
        <end position="33"/>
    </location>
</feature>
<dbReference type="Pfam" id="PF00472">
    <property type="entry name" value="RF-1"/>
    <property type="match status" value="1"/>
</dbReference>
<dbReference type="EMBL" id="JACHGF010000005">
    <property type="protein sequence ID" value="MBB5285439.1"/>
    <property type="molecule type" value="Genomic_DNA"/>
</dbReference>
<dbReference type="RefSeq" id="WP_184175569.1">
    <property type="nucleotide sequence ID" value="NZ_JACHGF010000005.1"/>
</dbReference>
<keyword evidence="4" id="KW-1185">Reference proteome</keyword>
<sequence>MINPETLHPELVFQTARSGGKGGQNVNKVETKVELRLDIAQSAVLTEEQKGVLLEKLANKLTNEGVLVLYHQTERTQLGNKEKVLQKFDRLIRQAFVVPKKRKPTRPTAASVEERREGKKRKATVKSLRRKPPQADE</sequence>
<name>A0A840U0N9_9BACT</name>
<dbReference type="GO" id="GO:0043022">
    <property type="term" value="F:ribosome binding"/>
    <property type="evidence" value="ECO:0007669"/>
    <property type="project" value="TreeGrafter"/>
</dbReference>
<evidence type="ECO:0000259" key="2">
    <source>
        <dbReference type="PROSITE" id="PS00745"/>
    </source>
</evidence>
<dbReference type="GO" id="GO:0003747">
    <property type="term" value="F:translation release factor activity"/>
    <property type="evidence" value="ECO:0007669"/>
    <property type="project" value="InterPro"/>
</dbReference>
<dbReference type="SUPFAM" id="SSF110916">
    <property type="entry name" value="Peptidyl-tRNA hydrolase domain-like"/>
    <property type="match status" value="1"/>
</dbReference>
<dbReference type="GO" id="GO:0072344">
    <property type="term" value="P:rescue of stalled ribosome"/>
    <property type="evidence" value="ECO:0007669"/>
    <property type="project" value="TreeGrafter"/>
</dbReference>
<dbReference type="Gene3D" id="3.30.160.20">
    <property type="match status" value="1"/>
</dbReference>
<proteinExistence type="predicted"/>
<dbReference type="GO" id="GO:0004045">
    <property type="term" value="F:peptidyl-tRNA hydrolase activity"/>
    <property type="evidence" value="ECO:0007669"/>
    <property type="project" value="TreeGrafter"/>
</dbReference>
<gene>
    <name evidence="3" type="ORF">HNQ92_003596</name>
</gene>
<dbReference type="NCBIfam" id="NF006718">
    <property type="entry name" value="PRK09256.1"/>
    <property type="match status" value="1"/>
</dbReference>
<organism evidence="3 4">
    <name type="scientific">Rhabdobacter roseus</name>
    <dbReference type="NCBI Taxonomy" id="1655419"/>
    <lineage>
        <taxon>Bacteria</taxon>
        <taxon>Pseudomonadati</taxon>
        <taxon>Bacteroidota</taxon>
        <taxon>Cytophagia</taxon>
        <taxon>Cytophagales</taxon>
        <taxon>Cytophagaceae</taxon>
        <taxon>Rhabdobacter</taxon>
    </lineage>
</organism>
<dbReference type="AlphaFoldDB" id="A0A840U0N9"/>
<evidence type="ECO:0000256" key="1">
    <source>
        <dbReference type="SAM" id="MobiDB-lite"/>
    </source>
</evidence>
<comment type="caution">
    <text evidence="3">The sequence shown here is derived from an EMBL/GenBank/DDBJ whole genome shotgun (WGS) entry which is preliminary data.</text>
</comment>
<dbReference type="PANTHER" id="PTHR47814:SF1">
    <property type="entry name" value="PEPTIDYL-TRNA HYDROLASE ARFB"/>
    <property type="match status" value="1"/>
</dbReference>
<feature type="region of interest" description="Disordered" evidence="1">
    <location>
        <begin position="99"/>
        <end position="137"/>
    </location>
</feature>
<evidence type="ECO:0000313" key="4">
    <source>
        <dbReference type="Proteomes" id="UP000557307"/>
    </source>
</evidence>